<dbReference type="PANTHER" id="PTHR30386">
    <property type="entry name" value="MEMBRANE FUSION SUBUNIT OF EMRAB-TOLC MULTIDRUG EFFLUX PUMP"/>
    <property type="match status" value="1"/>
</dbReference>
<dbReference type="PANTHER" id="PTHR30386:SF19">
    <property type="entry name" value="MULTIDRUG EXPORT PROTEIN EMRA-RELATED"/>
    <property type="match status" value="1"/>
</dbReference>
<keyword evidence="9" id="KW-1185">Reference proteome</keyword>
<dbReference type="SUPFAM" id="SSF111369">
    <property type="entry name" value="HlyD-like secretion proteins"/>
    <property type="match status" value="3"/>
</dbReference>
<feature type="domain" description="Multidrug resistance protein MdtA-like alpha-helical hairpin" evidence="5">
    <location>
        <begin position="153"/>
        <end position="213"/>
    </location>
</feature>
<dbReference type="InterPro" id="IPR058634">
    <property type="entry name" value="AaeA-lik-b-barrel"/>
</dbReference>
<keyword evidence="2" id="KW-0175">Coiled coil</keyword>
<evidence type="ECO:0000313" key="8">
    <source>
        <dbReference type="EMBL" id="MFD0945425.1"/>
    </source>
</evidence>
<feature type="domain" description="p-hydroxybenzoic acid efflux pump subunit AaeA-like beta-barrel" evidence="7">
    <location>
        <begin position="297"/>
        <end position="388"/>
    </location>
</feature>
<evidence type="ECO:0000259" key="7">
    <source>
        <dbReference type="Pfam" id="PF25963"/>
    </source>
</evidence>
<feature type="transmembrane region" description="Helical" evidence="4">
    <location>
        <begin position="38"/>
        <end position="59"/>
    </location>
</feature>
<dbReference type="Gene3D" id="2.40.30.170">
    <property type="match status" value="1"/>
</dbReference>
<dbReference type="Pfam" id="PF25963">
    <property type="entry name" value="Beta-barrel_AAEA"/>
    <property type="match status" value="1"/>
</dbReference>
<gene>
    <name evidence="8" type="ORF">ACFQ1E_03640</name>
</gene>
<evidence type="ECO:0000256" key="1">
    <source>
        <dbReference type="ARBA" id="ARBA00004196"/>
    </source>
</evidence>
<feature type="compositionally biased region" description="Basic and acidic residues" evidence="3">
    <location>
        <begin position="1"/>
        <end position="10"/>
    </location>
</feature>
<comment type="caution">
    <text evidence="8">The sequence shown here is derived from an EMBL/GenBank/DDBJ whole genome shotgun (WGS) entry which is preliminary data.</text>
</comment>
<evidence type="ECO:0000313" key="9">
    <source>
        <dbReference type="Proteomes" id="UP001596977"/>
    </source>
</evidence>
<feature type="coiled-coil region" evidence="2">
    <location>
        <begin position="109"/>
        <end position="136"/>
    </location>
</feature>
<evidence type="ECO:0000259" key="6">
    <source>
        <dbReference type="Pfam" id="PF25917"/>
    </source>
</evidence>
<accession>A0ABW3H1T4</accession>
<evidence type="ECO:0000256" key="2">
    <source>
        <dbReference type="SAM" id="Coils"/>
    </source>
</evidence>
<protein>
    <submittedName>
        <fullName evidence="8">HlyD family efflux transporter periplasmic adaptor subunit</fullName>
    </submittedName>
</protein>
<feature type="region of interest" description="Disordered" evidence="3">
    <location>
        <begin position="1"/>
        <end position="25"/>
    </location>
</feature>
<organism evidence="8 9">
    <name type="scientific">Sphingomonas canadensis</name>
    <dbReference type="NCBI Taxonomy" id="1219257"/>
    <lineage>
        <taxon>Bacteria</taxon>
        <taxon>Pseudomonadati</taxon>
        <taxon>Pseudomonadota</taxon>
        <taxon>Alphaproteobacteria</taxon>
        <taxon>Sphingomonadales</taxon>
        <taxon>Sphingomonadaceae</taxon>
        <taxon>Sphingomonas</taxon>
    </lineage>
</organism>
<dbReference type="Gene3D" id="2.40.50.100">
    <property type="match status" value="1"/>
</dbReference>
<sequence>MNKPVTRDELASAQEPLEDAPAAPVDDRAAAGARRRKGFLALALAVAVIGGGWLGYNWFFNHGIVETDNAYVGADVAAVTPLVTGTVAQVLVSDAQPVKAGQILVILDQTDAQLALAEAEAAFNQAQRRVRGYRATDRQLTAQIAMRGAEAGRASAETASASAALERARIDFERREALAATGAISGEELSSARAAYQQARAGVAAAQAAQSQALAAQTAAAGQRDANQAMIAGAAIDDNPEVAAARARLERARLDLARTVIRAPVDGVIARRQVQVGQRVQTGAALMSVVPIQQAWVDANFKEGELAAVRPGQKVELEADLYGGSVTFHGTVEGLAGGTGSAFALIPAQNATGNWIKVVQRVPVRIRLDPAELKQHPLRVGLSMVVRVNTRG</sequence>
<dbReference type="InterPro" id="IPR058624">
    <property type="entry name" value="MdtA-like_HH"/>
</dbReference>
<dbReference type="RefSeq" id="WP_264942334.1">
    <property type="nucleotide sequence ID" value="NZ_JAPDRA010000001.1"/>
</dbReference>
<dbReference type="Pfam" id="PF25876">
    <property type="entry name" value="HH_MFP_RND"/>
    <property type="match status" value="1"/>
</dbReference>
<evidence type="ECO:0000256" key="4">
    <source>
        <dbReference type="SAM" id="Phobius"/>
    </source>
</evidence>
<feature type="domain" description="Multidrug resistance protein MdtA-like barrel-sandwich hybrid" evidence="6">
    <location>
        <begin position="76"/>
        <end position="290"/>
    </location>
</feature>
<keyword evidence="4" id="KW-1133">Transmembrane helix</keyword>
<dbReference type="Proteomes" id="UP001596977">
    <property type="component" value="Unassembled WGS sequence"/>
</dbReference>
<dbReference type="InterPro" id="IPR050739">
    <property type="entry name" value="MFP"/>
</dbReference>
<dbReference type="Pfam" id="PF25917">
    <property type="entry name" value="BSH_RND"/>
    <property type="match status" value="1"/>
</dbReference>
<evidence type="ECO:0000256" key="3">
    <source>
        <dbReference type="SAM" id="MobiDB-lite"/>
    </source>
</evidence>
<dbReference type="Gene3D" id="1.10.287.470">
    <property type="entry name" value="Helix hairpin bin"/>
    <property type="match status" value="1"/>
</dbReference>
<reference evidence="9" key="1">
    <citation type="journal article" date="2019" name="Int. J. Syst. Evol. Microbiol.">
        <title>The Global Catalogue of Microorganisms (GCM) 10K type strain sequencing project: providing services to taxonomists for standard genome sequencing and annotation.</title>
        <authorList>
            <consortium name="The Broad Institute Genomics Platform"/>
            <consortium name="The Broad Institute Genome Sequencing Center for Infectious Disease"/>
            <person name="Wu L."/>
            <person name="Ma J."/>
        </authorList>
    </citation>
    <scope>NUCLEOTIDE SEQUENCE [LARGE SCALE GENOMIC DNA]</scope>
    <source>
        <strain evidence="9">CCUG 62982</strain>
    </source>
</reference>
<dbReference type="EMBL" id="JBHTJG010000001">
    <property type="protein sequence ID" value="MFD0945425.1"/>
    <property type="molecule type" value="Genomic_DNA"/>
</dbReference>
<keyword evidence="4" id="KW-0472">Membrane</keyword>
<dbReference type="PRINTS" id="PR01490">
    <property type="entry name" value="RTXTOXIND"/>
</dbReference>
<name>A0ABW3H1T4_9SPHN</name>
<dbReference type="InterPro" id="IPR058625">
    <property type="entry name" value="MdtA-like_BSH"/>
</dbReference>
<proteinExistence type="predicted"/>
<comment type="subcellular location">
    <subcellularLocation>
        <location evidence="1">Cell envelope</location>
    </subcellularLocation>
</comment>
<keyword evidence="4" id="KW-0812">Transmembrane</keyword>
<evidence type="ECO:0000259" key="5">
    <source>
        <dbReference type="Pfam" id="PF25876"/>
    </source>
</evidence>